<evidence type="ECO:0000256" key="2">
    <source>
        <dbReference type="ARBA" id="ARBA00004120"/>
    </source>
</evidence>
<feature type="compositionally biased region" description="Basic and acidic residues" evidence="52">
    <location>
        <begin position="879"/>
        <end position="891"/>
    </location>
</feature>
<evidence type="ECO:0000256" key="6">
    <source>
        <dbReference type="ARBA" id="ARBA00004484"/>
    </source>
</evidence>
<dbReference type="GO" id="GO:0016787">
    <property type="term" value="F:hydrolase activity"/>
    <property type="evidence" value="ECO:0007669"/>
    <property type="project" value="UniProtKB-KW"/>
</dbReference>
<keyword evidence="22 51" id="KW-0547">Nucleotide-binding</keyword>
<comment type="similarity">
    <text evidence="9">Belongs to the protein kinase superfamily. CMGC Ser/Thr protein kinase family. CDC2/CDKX subfamily.</text>
</comment>
<evidence type="ECO:0000256" key="18">
    <source>
        <dbReference type="ARBA" id="ARBA00022618"/>
    </source>
</evidence>
<dbReference type="InterPro" id="IPR013083">
    <property type="entry name" value="Znf_RING/FYVE/PHD"/>
</dbReference>
<evidence type="ECO:0000256" key="19">
    <source>
        <dbReference type="ARBA" id="ARBA00022679"/>
    </source>
</evidence>
<comment type="subcellular location">
    <subcellularLocation>
        <location evidence="7">Cell projection</location>
        <location evidence="7">Axon</location>
    </subcellularLocation>
    <subcellularLocation>
        <location evidence="4">Cell projection</location>
        <location evidence="4">Dendrite</location>
    </subcellularLocation>
    <subcellularLocation>
        <location evidence="2">Cytoplasm</location>
        <location evidence="2">Cytoskeleton</location>
        <location evidence="2">Cilium basal body</location>
    </subcellularLocation>
    <subcellularLocation>
        <location evidence="5">Cytoplasm</location>
        <location evidence="5">Cytoskeleton</location>
        <location evidence="5">Microtubule organizing center</location>
        <location evidence="5">Centrosome</location>
    </subcellularLocation>
    <subcellularLocation>
        <location evidence="3">Nucleus</location>
    </subcellularLocation>
    <subcellularLocation>
        <location evidence="6">Perikaryon</location>
    </subcellularLocation>
</comment>
<comment type="catalytic activity">
    <reaction evidence="46">
        <text>N(6)-acetyl-L-lysyl-[protein] + H2O = L-lysyl-[protein] + acetate</text>
        <dbReference type="Rhea" id="RHEA:58108"/>
        <dbReference type="Rhea" id="RHEA-COMP:9752"/>
        <dbReference type="Rhea" id="RHEA-COMP:10731"/>
        <dbReference type="ChEBI" id="CHEBI:15377"/>
        <dbReference type="ChEBI" id="CHEBI:29969"/>
        <dbReference type="ChEBI" id="CHEBI:30089"/>
        <dbReference type="ChEBI" id="CHEBI:61930"/>
    </reaction>
    <physiologicalReaction direction="left-to-right" evidence="46">
        <dbReference type="Rhea" id="RHEA:58109"/>
    </physiologicalReaction>
</comment>
<dbReference type="GO" id="GO:0004693">
    <property type="term" value="F:cyclin-dependent protein serine/threonine kinase activity"/>
    <property type="evidence" value="ECO:0007669"/>
    <property type="project" value="UniProtKB-EC"/>
</dbReference>
<dbReference type="FunFam" id="3.30.50.10:FF:000032">
    <property type="entry name" value="Transcription factor GATA-3"/>
    <property type="match status" value="1"/>
</dbReference>
<evidence type="ECO:0000256" key="39">
    <source>
        <dbReference type="ARBA" id="ARBA00023273"/>
    </source>
</evidence>
<dbReference type="CDD" id="cd07832">
    <property type="entry name" value="STKc_CCRK"/>
    <property type="match status" value="1"/>
</dbReference>
<keyword evidence="38" id="KW-0539">Nucleus</keyword>
<evidence type="ECO:0000256" key="3">
    <source>
        <dbReference type="ARBA" id="ARBA00004123"/>
    </source>
</evidence>
<evidence type="ECO:0000256" key="37">
    <source>
        <dbReference type="ARBA" id="ARBA00023212"/>
    </source>
</evidence>
<dbReference type="GO" id="GO:0006950">
    <property type="term" value="P:response to stress"/>
    <property type="evidence" value="ECO:0007669"/>
    <property type="project" value="UniProtKB-ARBA"/>
</dbReference>
<keyword evidence="14" id="KW-0963">Cytoplasm</keyword>
<evidence type="ECO:0000256" key="34">
    <source>
        <dbReference type="ARBA" id="ARBA00023159"/>
    </source>
</evidence>
<feature type="region of interest" description="Disordered" evidence="52">
    <location>
        <begin position="448"/>
        <end position="523"/>
    </location>
</feature>
<dbReference type="GO" id="GO:0003779">
    <property type="term" value="F:actin binding"/>
    <property type="evidence" value="ECO:0007669"/>
    <property type="project" value="UniProtKB-KW"/>
</dbReference>
<dbReference type="GO" id="GO:0051646">
    <property type="term" value="P:mitochondrion localization"/>
    <property type="evidence" value="ECO:0007669"/>
    <property type="project" value="UniProtKB-ARBA"/>
</dbReference>
<feature type="domain" description="UBP-type" evidence="55">
    <location>
        <begin position="1824"/>
        <end position="1924"/>
    </location>
</feature>
<keyword evidence="17" id="KW-0597">Phosphoprotein</keyword>
<dbReference type="GO" id="GO:0040029">
    <property type="term" value="P:epigenetic regulation of gene expression"/>
    <property type="evidence" value="ECO:0007669"/>
    <property type="project" value="TreeGrafter"/>
</dbReference>
<evidence type="ECO:0000256" key="20">
    <source>
        <dbReference type="ARBA" id="ARBA00022723"/>
    </source>
</evidence>
<dbReference type="EC" id="2.7.11.22" evidence="11"/>
<evidence type="ECO:0000256" key="46">
    <source>
        <dbReference type="ARBA" id="ARBA00049136"/>
    </source>
</evidence>
<evidence type="ECO:0000256" key="35">
    <source>
        <dbReference type="ARBA" id="ARBA00023163"/>
    </source>
</evidence>
<dbReference type="Pfam" id="PF00850">
    <property type="entry name" value="Hist_deacetyl"/>
    <property type="match status" value="2"/>
</dbReference>
<evidence type="ECO:0000313" key="57">
    <source>
        <dbReference type="Proteomes" id="UP000824219"/>
    </source>
</evidence>
<dbReference type="Pfam" id="PF00069">
    <property type="entry name" value="Pkinase"/>
    <property type="match status" value="1"/>
</dbReference>
<evidence type="ECO:0000256" key="43">
    <source>
        <dbReference type="ARBA" id="ARBA00035723"/>
    </source>
</evidence>
<feature type="domain" description="Protein kinase" evidence="53">
    <location>
        <begin position="4"/>
        <end position="288"/>
    </location>
</feature>
<dbReference type="Pfam" id="PF02148">
    <property type="entry name" value="zf-UBP"/>
    <property type="match status" value="1"/>
</dbReference>
<evidence type="ECO:0000256" key="50">
    <source>
        <dbReference type="PROSITE-ProRule" id="PRU00502"/>
    </source>
</evidence>
<evidence type="ECO:0000256" key="21">
    <source>
        <dbReference type="ARBA" id="ARBA00022737"/>
    </source>
</evidence>
<dbReference type="SMART" id="SM00401">
    <property type="entry name" value="ZnF_GATA"/>
    <property type="match status" value="2"/>
</dbReference>
<evidence type="ECO:0000256" key="47">
    <source>
        <dbReference type="ARBA" id="ARBA00050910"/>
    </source>
</evidence>
<keyword evidence="34" id="KW-0010">Activator</keyword>
<comment type="pathway">
    <text evidence="8">Protein modification; protein ubiquitination.</text>
</comment>
<keyword evidence="23 50" id="KW-0863">Zinc-finger</keyword>
<dbReference type="InterPro" id="IPR011009">
    <property type="entry name" value="Kinase-like_dom_sf"/>
</dbReference>
<dbReference type="CDD" id="cd10003">
    <property type="entry name" value="HDAC6-dom2"/>
    <property type="match status" value="1"/>
</dbReference>
<dbReference type="GO" id="GO:0005524">
    <property type="term" value="F:ATP binding"/>
    <property type="evidence" value="ECO:0007669"/>
    <property type="project" value="UniProtKB-UniRule"/>
</dbReference>
<dbReference type="InterPro" id="IPR000286">
    <property type="entry name" value="HDACs"/>
</dbReference>
<keyword evidence="28 51" id="KW-0067">ATP-binding</keyword>
<feature type="region of interest" description="Disordered" evidence="52">
    <location>
        <begin position="698"/>
        <end position="720"/>
    </location>
</feature>
<dbReference type="OrthoDB" id="424012at2759"/>
<dbReference type="SUPFAM" id="SSF56112">
    <property type="entry name" value="Protein kinase-like (PK-like)"/>
    <property type="match status" value="1"/>
</dbReference>
<evidence type="ECO:0000256" key="14">
    <source>
        <dbReference type="ARBA" id="ARBA00022490"/>
    </source>
</evidence>
<keyword evidence="25" id="KW-0833">Ubl conjugation pathway</keyword>
<keyword evidence="16" id="KW-0723">Serine/threonine-protein kinase</keyword>
<evidence type="ECO:0000256" key="41">
    <source>
        <dbReference type="ARBA" id="ARBA00035711"/>
    </source>
</evidence>
<keyword evidence="35" id="KW-0804">Transcription</keyword>
<feature type="compositionally biased region" description="Basic and acidic residues" evidence="52">
    <location>
        <begin position="1752"/>
        <end position="1776"/>
    </location>
</feature>
<feature type="compositionally biased region" description="Low complexity" evidence="52">
    <location>
        <begin position="474"/>
        <end position="488"/>
    </location>
</feature>
<evidence type="ECO:0000256" key="11">
    <source>
        <dbReference type="ARBA" id="ARBA00012425"/>
    </source>
</evidence>
<comment type="similarity">
    <text evidence="10">Belongs to the histone deacetylase family. HD type 2 subfamily.</text>
</comment>
<protein>
    <recommendedName>
        <fullName evidence="41">Cyclin-dependent kinase 20</fullName>
        <ecNumber evidence="11">2.7.11.22</ecNumber>
    </recommendedName>
    <alternativeName>
        <fullName evidence="42">Cell cycle-related kinase</fullName>
    </alternativeName>
    <alternativeName>
        <fullName evidence="43">Cell division protein kinase 20</fullName>
    </alternativeName>
    <alternativeName>
        <fullName evidence="48">Protein deacetylase HDAC6</fullName>
    </alternativeName>
    <alternativeName>
        <fullName evidence="49">Tubulin-lysine deacetylase HDAC6</fullName>
    </alternativeName>
</protein>
<evidence type="ECO:0000256" key="1">
    <source>
        <dbReference type="ARBA" id="ARBA00001947"/>
    </source>
</evidence>
<keyword evidence="32" id="KW-0969">Cilium</keyword>
<keyword evidence="30" id="KW-0156">Chromatin regulator</keyword>
<evidence type="ECO:0000256" key="40">
    <source>
        <dbReference type="ARBA" id="ARBA00023306"/>
    </source>
</evidence>
<feature type="binding site" evidence="51">
    <location>
        <position position="33"/>
    </location>
    <ligand>
        <name>ATP</name>
        <dbReference type="ChEBI" id="CHEBI:30616"/>
    </ligand>
</feature>
<evidence type="ECO:0000256" key="29">
    <source>
        <dbReference type="ARBA" id="ARBA00022843"/>
    </source>
</evidence>
<evidence type="ECO:0000256" key="24">
    <source>
        <dbReference type="ARBA" id="ARBA00022777"/>
    </source>
</evidence>
<evidence type="ECO:0000259" key="54">
    <source>
        <dbReference type="PROSITE" id="PS50114"/>
    </source>
</evidence>
<evidence type="ECO:0000256" key="25">
    <source>
        <dbReference type="ARBA" id="ARBA00022786"/>
    </source>
</evidence>
<keyword evidence="39" id="KW-0966">Cell projection</keyword>
<feature type="domain" description="GATA-type" evidence="54">
    <location>
        <begin position="593"/>
        <end position="648"/>
    </location>
</feature>
<dbReference type="GO" id="GO:0043565">
    <property type="term" value="F:sequence-specific DNA binding"/>
    <property type="evidence" value="ECO:0007669"/>
    <property type="project" value="InterPro"/>
</dbReference>
<evidence type="ECO:0000256" key="36">
    <source>
        <dbReference type="ARBA" id="ARBA00023203"/>
    </source>
</evidence>
<dbReference type="PRINTS" id="PR00619">
    <property type="entry name" value="GATAZNFINGER"/>
</dbReference>
<evidence type="ECO:0000259" key="55">
    <source>
        <dbReference type="PROSITE" id="PS50271"/>
    </source>
</evidence>
<dbReference type="GO" id="GO:0051129">
    <property type="term" value="P:negative regulation of cellular component organization"/>
    <property type="evidence" value="ECO:0007669"/>
    <property type="project" value="UniProtKB-ARBA"/>
</dbReference>
<dbReference type="InterPro" id="IPR000719">
    <property type="entry name" value="Prot_kinase_dom"/>
</dbReference>
<keyword evidence="29" id="KW-0832">Ubl conjugation</keyword>
<keyword evidence="40" id="KW-0131">Cell cycle</keyword>
<evidence type="ECO:0000256" key="28">
    <source>
        <dbReference type="ARBA" id="ARBA00022840"/>
    </source>
</evidence>
<dbReference type="GO" id="GO:0030425">
    <property type="term" value="C:dendrite"/>
    <property type="evidence" value="ECO:0007669"/>
    <property type="project" value="UniProtKB-SubCell"/>
</dbReference>
<dbReference type="GO" id="GO:0005813">
    <property type="term" value="C:centrosome"/>
    <property type="evidence" value="ECO:0007669"/>
    <property type="project" value="UniProtKB-SubCell"/>
</dbReference>
<feature type="region of interest" description="Disordered" evidence="52">
    <location>
        <begin position="830"/>
        <end position="891"/>
    </location>
</feature>
<keyword evidence="21" id="KW-0677">Repeat</keyword>
<keyword evidence="24" id="KW-0418">Kinase</keyword>
<feature type="region of interest" description="Disordered" evidence="52">
    <location>
        <begin position="538"/>
        <end position="560"/>
    </location>
</feature>
<comment type="catalytic activity">
    <reaction evidence="45">
        <text>L-seryl-[protein] + ATP = O-phospho-L-seryl-[protein] + ADP + H(+)</text>
        <dbReference type="Rhea" id="RHEA:17989"/>
        <dbReference type="Rhea" id="RHEA-COMP:9863"/>
        <dbReference type="Rhea" id="RHEA-COMP:11604"/>
        <dbReference type="ChEBI" id="CHEBI:15378"/>
        <dbReference type="ChEBI" id="CHEBI:29999"/>
        <dbReference type="ChEBI" id="CHEBI:30616"/>
        <dbReference type="ChEBI" id="CHEBI:83421"/>
        <dbReference type="ChEBI" id="CHEBI:456216"/>
        <dbReference type="EC" id="2.7.11.22"/>
    </reaction>
</comment>
<keyword evidence="18" id="KW-0132">Cell division</keyword>
<feature type="compositionally biased region" description="Low complexity" evidence="52">
    <location>
        <begin position="1713"/>
        <end position="1725"/>
    </location>
</feature>
<dbReference type="InterPro" id="IPR023801">
    <property type="entry name" value="His_deacetylse_dom"/>
</dbReference>
<dbReference type="SUPFAM" id="SSF52768">
    <property type="entry name" value="Arginase/deacetylase"/>
    <property type="match status" value="2"/>
</dbReference>
<dbReference type="GO" id="GO:0000118">
    <property type="term" value="C:histone deacetylase complex"/>
    <property type="evidence" value="ECO:0007669"/>
    <property type="project" value="TreeGrafter"/>
</dbReference>
<dbReference type="Gene3D" id="3.30.40.10">
    <property type="entry name" value="Zinc/RING finger domain, C3HC4 (zinc finger)"/>
    <property type="match status" value="1"/>
</dbReference>
<evidence type="ECO:0000256" key="12">
    <source>
        <dbReference type="ARBA" id="ARBA00022473"/>
    </source>
</evidence>
<dbReference type="PROSITE" id="PS00107">
    <property type="entry name" value="PROTEIN_KINASE_ATP"/>
    <property type="match status" value="1"/>
</dbReference>
<dbReference type="GO" id="GO:0030424">
    <property type="term" value="C:axon"/>
    <property type="evidence" value="ECO:0007669"/>
    <property type="project" value="UniProtKB-SubCell"/>
</dbReference>
<evidence type="ECO:0000256" key="22">
    <source>
        <dbReference type="ARBA" id="ARBA00022741"/>
    </source>
</evidence>
<dbReference type="SUPFAM" id="SSF57716">
    <property type="entry name" value="Glucocorticoid receptor-like (DNA-binding domain)"/>
    <property type="match status" value="2"/>
</dbReference>
<keyword evidence="13" id="KW-0488">Methylation</keyword>
<dbReference type="Gene3D" id="3.30.200.20">
    <property type="entry name" value="Phosphorylase Kinase, domain 1"/>
    <property type="match status" value="1"/>
</dbReference>
<feature type="compositionally biased region" description="Basic and acidic residues" evidence="52">
    <location>
        <begin position="495"/>
        <end position="514"/>
    </location>
</feature>
<sequence length="1928" mass="211811">MDQYSILGRIGEGAHGIVFKAKHIETGETVALKKVALRKLEDGIPNQALREIKALQEIEDNPYVVKLKDVFPHGTGFVLVFEYMLSDLSEVIRNSQRPLTESQVKGYMMMLLKGVAFCHENSIMHRDLKPANLLISSTGHLKIADFGLARLFSNEGERLYSHQVATRWYRAPELLYGARKYDEGVDLWAVGCIFGELLNNSPLFPGENDIEQLCCVLRVLGTPNQKVWPEITELPDYNKITFKDNPPIPLEEIVPDTSPQAIDLLKKFLVYPSKQRISARQALLHPYFFTDPLPAHHSELPIPQRGGKHSRQRLQPPYEFSVDQPLHESLLFHLSCSPGGTKITHTELTASKAAGILVMETTVESRWTSSSLMPSEVLPTYPSDSSFVTHPEDDSTFSSIEAECSGLPSLFSNAVQSRGTPTYRHSPVRQVYSSPFLSGLPWLEGSSAHSLSSPYPSPPSSWHGGTFSRTPVLPHSSTTSSPFHPSIPLSSIRAPRSELHPPGLDCKDSVKGERVSPAAGAEGMGGVYTINHIAGGGVYPHDHGPPQAHTHTHTHSLGHYSSYSSPAQEFSSVGLYSPSSFSPKLRGKMTLSPTETRECVNCGATATPLWRRDGTGHYLCNACGLYHKMNGQNRPLIRPRKRLVVSKRAGTQCANCQTSTTTLWRRNASGEPVCNACGLYFKLHNVNRPLTMKKDGIQTRNRKVSSKSKKGRRNAAMDPLDSFSESLKVPGLEQPIDTFSLGPYSHAVHPVGTSSTLHTPSHLSYPYHPAAAAIFSGMLSALSTGFKTRKWISSLIFVGGAVKNASESKASKQEIFCFVLRNNSCGTGFIMDSTSDRTPKGSQRSPKKTPQSSGKRENSKRSQKPNLQEVRNKGRRDRGRAEEEMNNKNMDFQEKSKAAGTGLVYSELFSRYRCLWDSSHPECPERVTTVVGMMESEGLLSRCLQVEARAASDDELSQVHTKEYIDLMRSTEKMSEEELKRMSDRYDSVYLHPDSFSCACLATGSVLQLVDKVMTSELRNGFAVCRPPGHHAQAELMNGYSMFNNVAVAARYAQKQHDVQRVLIVDWDVHHGQGVQYAFQEDPSVLYFSVHRYEEGSFWPHLPEGDSSAVGSGPGEGYNINVPWNKPGMEDGDFVSAFQRILLPVAYEFRPQIVLVAAGFDSVAGDPKGEMCVSPQCFSVLTHMLMGLAEGRIVLALEGGYNLQATAEAACASLRSLLGDPCPHLNSPGAPSESTLKSISKTVSALYPFWTSLQTLEGGPLSEAQPLPSAVCVEKLESSERVTGLIYDERMMEHHNMWDSHHPELPQRIFRIFSHHEDLGFVDRCRRIPARLATEQELALCHGSEHIATIKSTEQMKPRDLNRLGSEYNSIYISKESYKCALLAAGACFNVAQAILTGQVRNGVAIVRPPGHHAERDTACGFCFFNTTALTARYAQSITHNALRVLILDWDVHHGNGTQHIFEDDDSVLYVSLHRYEEGSFFPCSEDADYDKVGRGKGVGYNVNIPWNKGKMGDPEYLAAFHHVVMPIAREFAPELVLVSAGFDAARGDPLGGYQVTPECYAHLTHQLLSLAAGRVLVILEGGYNLTSISTSMAMCTSMLLGDAPPQLPPLPPPHPSAAISINNVLRAHAPYWRSLRIQIPESLRLSLPSPKSKFKRTPTGKGKTSPPQVTPQPEHQRTPVTTLPVSPPTDQEDSGLDELTQGLHALDLSTSTISASSSPASVPVGGARPKVKPSPQRDSFSAAEEASPVRVMEKGIEGGDVKAESTPIKQEKQSEESDAGAVCDPESPALEGACGYTKKTDFELVCGAGDMAGDTMYVVEPLAWCPHLESVHPVPAGGIDVFRPCEECGAESENWICLCCYKVLCGRFVNEHMVAHGLVSSHPLVLSFADLSVWCYSCESYVHNKVLYEAKNAAHLAKFGEEIPPIN</sequence>
<dbReference type="FunFam" id="3.30.50.10:FF:000001">
    <property type="entry name" value="GATA transcription factor (GATAd)"/>
    <property type="match status" value="1"/>
</dbReference>
<dbReference type="GO" id="GO:0032886">
    <property type="term" value="P:regulation of microtubule-based process"/>
    <property type="evidence" value="ECO:0007669"/>
    <property type="project" value="UniProtKB-ARBA"/>
</dbReference>
<dbReference type="PROSITE" id="PS00108">
    <property type="entry name" value="PROTEIN_KINASE_ST"/>
    <property type="match status" value="1"/>
</dbReference>
<feature type="region of interest" description="Disordered" evidence="52">
    <location>
        <begin position="1648"/>
        <end position="1697"/>
    </location>
</feature>
<proteinExistence type="inferred from homology"/>
<keyword evidence="37" id="KW-0206">Cytoskeleton</keyword>
<dbReference type="FunFam" id="1.10.510.10:FF:000406">
    <property type="entry name" value="cyclin-dependent kinase 20 isoform X1"/>
    <property type="match status" value="1"/>
</dbReference>
<dbReference type="InterPro" id="IPR048002">
    <property type="entry name" value="CDK20-like_STKc"/>
</dbReference>
<evidence type="ECO:0000256" key="23">
    <source>
        <dbReference type="ARBA" id="ARBA00022771"/>
    </source>
</evidence>
<evidence type="ECO:0000256" key="52">
    <source>
        <dbReference type="SAM" id="MobiDB-lite"/>
    </source>
</evidence>
<evidence type="ECO:0000256" key="31">
    <source>
        <dbReference type="ARBA" id="ARBA00023015"/>
    </source>
</evidence>
<dbReference type="FunFam" id="3.40.800.20:FF:000005">
    <property type="entry name" value="histone deacetylase 6"/>
    <property type="match status" value="2"/>
</dbReference>
<dbReference type="PROSITE" id="PS50114">
    <property type="entry name" value="GATA_ZN_FINGER_2"/>
    <property type="match status" value="2"/>
</dbReference>
<evidence type="ECO:0000259" key="53">
    <source>
        <dbReference type="PROSITE" id="PS50011"/>
    </source>
</evidence>
<evidence type="ECO:0000256" key="5">
    <source>
        <dbReference type="ARBA" id="ARBA00004300"/>
    </source>
</evidence>
<dbReference type="PROSITE" id="PS50271">
    <property type="entry name" value="ZF_UBP"/>
    <property type="match status" value="1"/>
</dbReference>
<dbReference type="InterPro" id="IPR037138">
    <property type="entry name" value="His_deacetylse_dom_sf"/>
</dbReference>
<evidence type="ECO:0000256" key="15">
    <source>
        <dbReference type="ARBA" id="ARBA00022491"/>
    </source>
</evidence>
<dbReference type="Gene3D" id="1.10.510.10">
    <property type="entry name" value="Transferase(Phosphotransferase) domain 1"/>
    <property type="match status" value="1"/>
</dbReference>
<dbReference type="FunFam" id="3.30.200.20:FF:000211">
    <property type="entry name" value="Putative cyclin-dependent kinase 20"/>
    <property type="match status" value="1"/>
</dbReference>
<comment type="cofactor">
    <cofactor evidence="1">
        <name>Zn(2+)</name>
        <dbReference type="ChEBI" id="CHEBI:29105"/>
    </cofactor>
</comment>
<dbReference type="PANTHER" id="PTHR10625">
    <property type="entry name" value="HISTONE DEACETYLASE HDAC1-RELATED"/>
    <property type="match status" value="1"/>
</dbReference>
<evidence type="ECO:0000256" key="27">
    <source>
        <dbReference type="ARBA" id="ARBA00022833"/>
    </source>
</evidence>
<keyword evidence="57" id="KW-1185">Reference proteome</keyword>
<dbReference type="Proteomes" id="UP000824219">
    <property type="component" value="Linkage Group LG05"/>
</dbReference>
<evidence type="ECO:0000256" key="44">
    <source>
        <dbReference type="ARBA" id="ARBA00047811"/>
    </source>
</evidence>
<evidence type="ECO:0000256" key="45">
    <source>
        <dbReference type="ARBA" id="ARBA00048367"/>
    </source>
</evidence>
<dbReference type="SMART" id="SM00220">
    <property type="entry name" value="S_TKc"/>
    <property type="match status" value="1"/>
</dbReference>
<evidence type="ECO:0000256" key="49">
    <source>
        <dbReference type="ARBA" id="ARBA00082852"/>
    </source>
</evidence>
<dbReference type="Gene3D" id="3.40.800.20">
    <property type="entry name" value="Histone deacetylase domain"/>
    <property type="match status" value="2"/>
</dbReference>
<feature type="region of interest" description="Disordered" evidence="52">
    <location>
        <begin position="1713"/>
        <end position="1784"/>
    </location>
</feature>
<evidence type="ECO:0000256" key="4">
    <source>
        <dbReference type="ARBA" id="ARBA00004279"/>
    </source>
</evidence>
<feature type="domain" description="GATA-type" evidence="54">
    <location>
        <begin position="647"/>
        <end position="700"/>
    </location>
</feature>
<evidence type="ECO:0000256" key="33">
    <source>
        <dbReference type="ARBA" id="ARBA00023125"/>
    </source>
</evidence>
<keyword evidence="15" id="KW-0678">Repressor</keyword>
<dbReference type="PRINTS" id="PR01270">
    <property type="entry name" value="HDASUPER"/>
</dbReference>
<gene>
    <name evidence="56" type="ORF">KOW79_004556</name>
</gene>
<evidence type="ECO:0000256" key="16">
    <source>
        <dbReference type="ARBA" id="ARBA00022527"/>
    </source>
</evidence>
<dbReference type="Pfam" id="PF00320">
    <property type="entry name" value="GATA"/>
    <property type="match status" value="2"/>
</dbReference>
<feature type="compositionally biased region" description="Basic residues" evidence="52">
    <location>
        <begin position="700"/>
        <end position="713"/>
    </location>
</feature>
<dbReference type="InterPro" id="IPR001607">
    <property type="entry name" value="Znf_UBP"/>
</dbReference>
<keyword evidence="12" id="KW-0217">Developmental protein</keyword>
<dbReference type="GO" id="GO:0051130">
    <property type="term" value="P:positive regulation of cellular component organization"/>
    <property type="evidence" value="ECO:0007669"/>
    <property type="project" value="UniProtKB-ARBA"/>
</dbReference>
<evidence type="ECO:0000256" key="30">
    <source>
        <dbReference type="ARBA" id="ARBA00022853"/>
    </source>
</evidence>
<comment type="caution">
    <text evidence="56">The sequence shown here is derived from an EMBL/GenBank/DDBJ whole genome shotgun (WGS) entry which is preliminary data.</text>
</comment>
<evidence type="ECO:0000256" key="10">
    <source>
        <dbReference type="ARBA" id="ARBA00007738"/>
    </source>
</evidence>
<dbReference type="GO" id="GO:0043204">
    <property type="term" value="C:perikaryon"/>
    <property type="evidence" value="ECO:0007669"/>
    <property type="project" value="UniProtKB-SubCell"/>
</dbReference>
<evidence type="ECO:0000256" key="26">
    <source>
        <dbReference type="ARBA" id="ARBA00022801"/>
    </source>
</evidence>
<comment type="catalytic activity">
    <reaction evidence="47">
        <text>N(6)-acetyl-L-lysyl-[alpha-tubulin] + H2O = L-lysyl-[alpha-tubulin] + acetate</text>
        <dbReference type="Rhea" id="RHEA:21548"/>
        <dbReference type="Rhea" id="RHEA-COMP:11278"/>
        <dbReference type="Rhea" id="RHEA-COMP:11279"/>
        <dbReference type="ChEBI" id="CHEBI:15377"/>
        <dbReference type="ChEBI" id="CHEBI:29969"/>
        <dbReference type="ChEBI" id="CHEBI:30089"/>
        <dbReference type="ChEBI" id="CHEBI:61930"/>
    </reaction>
    <physiologicalReaction direction="left-to-right" evidence="47">
        <dbReference type="Rhea" id="RHEA:21549"/>
    </physiologicalReaction>
</comment>
<evidence type="ECO:0000256" key="32">
    <source>
        <dbReference type="ARBA" id="ARBA00023069"/>
    </source>
</evidence>
<dbReference type="CDD" id="cd00202">
    <property type="entry name" value="ZnF_GATA"/>
    <property type="match status" value="2"/>
</dbReference>
<evidence type="ECO:0000256" key="51">
    <source>
        <dbReference type="PROSITE-ProRule" id="PRU10141"/>
    </source>
</evidence>
<evidence type="ECO:0000256" key="9">
    <source>
        <dbReference type="ARBA" id="ARBA00006485"/>
    </source>
</evidence>
<dbReference type="InterPro" id="IPR008271">
    <property type="entry name" value="Ser/Thr_kinase_AS"/>
</dbReference>
<comment type="catalytic activity">
    <reaction evidence="44">
        <text>L-threonyl-[protein] + ATP = O-phospho-L-threonyl-[protein] + ADP + H(+)</text>
        <dbReference type="Rhea" id="RHEA:46608"/>
        <dbReference type="Rhea" id="RHEA-COMP:11060"/>
        <dbReference type="Rhea" id="RHEA-COMP:11605"/>
        <dbReference type="ChEBI" id="CHEBI:15378"/>
        <dbReference type="ChEBI" id="CHEBI:30013"/>
        <dbReference type="ChEBI" id="CHEBI:30616"/>
        <dbReference type="ChEBI" id="CHEBI:61977"/>
        <dbReference type="ChEBI" id="CHEBI:456216"/>
        <dbReference type="EC" id="2.7.11.22"/>
    </reaction>
</comment>
<evidence type="ECO:0000256" key="48">
    <source>
        <dbReference type="ARBA" id="ARBA00068733"/>
    </source>
</evidence>
<feature type="compositionally biased region" description="Polar residues" evidence="52">
    <location>
        <begin position="840"/>
        <end position="853"/>
    </location>
</feature>
<evidence type="ECO:0000256" key="13">
    <source>
        <dbReference type="ARBA" id="ARBA00022481"/>
    </source>
</evidence>
<keyword evidence="20" id="KW-0479">Metal-binding</keyword>
<dbReference type="PROSITE" id="PS50011">
    <property type="entry name" value="PROTEIN_KINASE_DOM"/>
    <property type="match status" value="1"/>
</dbReference>
<dbReference type="EMBL" id="JAHKSW010000005">
    <property type="protein sequence ID" value="KAG7332722.1"/>
    <property type="molecule type" value="Genomic_DNA"/>
</dbReference>
<evidence type="ECO:0000256" key="8">
    <source>
        <dbReference type="ARBA" id="ARBA00004906"/>
    </source>
</evidence>
<dbReference type="GO" id="GO:0051301">
    <property type="term" value="P:cell division"/>
    <property type="evidence" value="ECO:0007669"/>
    <property type="project" value="UniProtKB-KW"/>
</dbReference>
<keyword evidence="31" id="KW-0805">Transcription regulation</keyword>
<evidence type="ECO:0000256" key="7">
    <source>
        <dbReference type="ARBA" id="ARBA00004489"/>
    </source>
</evidence>
<keyword evidence="27" id="KW-0862">Zinc</keyword>
<dbReference type="Gene3D" id="3.30.50.10">
    <property type="entry name" value="Erythroid Transcription Factor GATA-1, subunit A"/>
    <property type="match status" value="2"/>
</dbReference>
<dbReference type="InterPro" id="IPR000679">
    <property type="entry name" value="Znf_GATA"/>
</dbReference>
<dbReference type="InterPro" id="IPR013088">
    <property type="entry name" value="Znf_NHR/GATA"/>
</dbReference>
<dbReference type="InterPro" id="IPR023696">
    <property type="entry name" value="Ureohydrolase_dom_sf"/>
</dbReference>
<dbReference type="PROSITE" id="PS00344">
    <property type="entry name" value="GATA_ZN_FINGER_1"/>
    <property type="match status" value="2"/>
</dbReference>
<accession>A0A9D3SQE9</accession>
<name>A0A9D3SQE9_9TELE</name>
<keyword evidence="36" id="KW-0009">Actin-binding</keyword>
<reference evidence="56 57" key="1">
    <citation type="submission" date="2021-06" db="EMBL/GenBank/DDBJ databases">
        <title>Chromosome-level genome assembly of the red-tail catfish (Hemibagrus wyckioides).</title>
        <authorList>
            <person name="Shao F."/>
        </authorList>
    </citation>
    <scope>NUCLEOTIDE SEQUENCE [LARGE SCALE GENOMIC DNA]</scope>
    <source>
        <strain evidence="56">EC202008001</strain>
        <tissue evidence="56">Blood</tissue>
    </source>
</reference>
<dbReference type="SUPFAM" id="SSF57850">
    <property type="entry name" value="RING/U-box"/>
    <property type="match status" value="1"/>
</dbReference>
<keyword evidence="19" id="KW-0808">Transferase</keyword>
<dbReference type="InterPro" id="IPR017441">
    <property type="entry name" value="Protein_kinase_ATP_BS"/>
</dbReference>
<organism evidence="56 57">
    <name type="scientific">Hemibagrus wyckioides</name>
    <dbReference type="NCBI Taxonomy" id="337641"/>
    <lineage>
        <taxon>Eukaryota</taxon>
        <taxon>Metazoa</taxon>
        <taxon>Chordata</taxon>
        <taxon>Craniata</taxon>
        <taxon>Vertebrata</taxon>
        <taxon>Euteleostomi</taxon>
        <taxon>Actinopterygii</taxon>
        <taxon>Neopterygii</taxon>
        <taxon>Teleostei</taxon>
        <taxon>Ostariophysi</taxon>
        <taxon>Siluriformes</taxon>
        <taxon>Bagridae</taxon>
        <taxon>Hemibagrus</taxon>
    </lineage>
</organism>
<keyword evidence="26" id="KW-0378">Hydrolase</keyword>
<evidence type="ECO:0000256" key="17">
    <source>
        <dbReference type="ARBA" id="ARBA00022553"/>
    </source>
</evidence>
<dbReference type="SMART" id="SM00290">
    <property type="entry name" value="ZnF_UBP"/>
    <property type="match status" value="1"/>
</dbReference>
<evidence type="ECO:0000256" key="38">
    <source>
        <dbReference type="ARBA" id="ARBA00023242"/>
    </source>
</evidence>
<dbReference type="GO" id="GO:0008270">
    <property type="term" value="F:zinc ion binding"/>
    <property type="evidence" value="ECO:0007669"/>
    <property type="project" value="UniProtKB-KW"/>
</dbReference>
<dbReference type="PANTHER" id="PTHR10625:SF21">
    <property type="entry name" value="HISTONE DEACETYLASE 6"/>
    <property type="match status" value="1"/>
</dbReference>
<evidence type="ECO:0000256" key="42">
    <source>
        <dbReference type="ARBA" id="ARBA00035720"/>
    </source>
</evidence>
<dbReference type="GO" id="GO:0004407">
    <property type="term" value="F:histone deacetylase activity"/>
    <property type="evidence" value="ECO:0007669"/>
    <property type="project" value="TreeGrafter"/>
</dbReference>
<dbReference type="FunFam" id="3.30.40.10:FF:000342">
    <property type="entry name" value="Histone deacetylase 6"/>
    <property type="match status" value="1"/>
</dbReference>
<keyword evidence="33" id="KW-0238">DNA-binding</keyword>
<evidence type="ECO:0000313" key="56">
    <source>
        <dbReference type="EMBL" id="KAG7332722.1"/>
    </source>
</evidence>
<dbReference type="GO" id="GO:0006355">
    <property type="term" value="P:regulation of DNA-templated transcription"/>
    <property type="evidence" value="ECO:0007669"/>
    <property type="project" value="InterPro"/>
</dbReference>